<feature type="region of interest" description="Disordered" evidence="1">
    <location>
        <begin position="1308"/>
        <end position="1327"/>
    </location>
</feature>
<keyword evidence="2" id="KW-0472">Membrane</keyword>
<name>A0A8S1NLX3_9CILI</name>
<sequence>MFYLFTFLVYAYSYIIYVNETYQVQLTQLFGYLENPTYSIPEGNPYSTIIPQYHLQNDSQKHNQNADVIISVKAQHQFGHWTNHFLFLENNKGTFNVHYSENPQEENVATPKFNEHLQVTNLPNMVCFDAEQFDSFHYIVDCALQITDQPLTNKLYVLAKDQNIKEHPVTNPLDYKTVRKRKIAISIQDQQYYLFQGSLFQSESIIQIYKILTPAITFEEQSIEINTNIIKILFKQQLQDSYKFYLLDYKLVYNQIFILDNLFVAAMSFDKYGDWSSTFFIQLSGKIIAFDYVYFKDDNGIQQSALVILKDTTFDLYLNQQGVITYQLPQKISTNSQIKISDHYIIVEDENIVYQYSIYNQILINQKTLQQINFYLINPVYPDLISISYNLTRRYYISDGYLQIKSNTIAIDKTTFNIQAISKGQTYTKEIKLQILNQNDFNLYFNDKSQQIITDVLASINYTQDVTQFMSGPDVQFVFENQGDDLDMEFQILEEMNIAVWPKAQDIHFQDMLQFNDTLVYVLFQLKNKEVQIYNCKQNSFSLIEQCTQFVNSSNFSRGFNVLVDQLHFQWWIDNNQAYVIFCDQNTTAELWKINEQELIFINKITYFQKITQLLELDRIIYILIEDSKKIGIYKSVDGNRLDQIDEQSVRNLGMIKNWSPKKLFGNQKYNGHLLFIRNSDNILITTYTDQLNMVECILNNEDVQLTMYKRSFFIIKSTQILEYSLDDLNNVYLIRQLQVYDHQFKNPLVITQSEDNGLLFILTTQQQILVYQPYSENSNDQLFRIIDVHCDDIFMMSASGYQKTHLYFNNGTHQFYYAILKQSKLYIKSINLNTFDYYVNVTKTLTIQNSLHSQKIQETIFILNQKYPIQLSQQNDIQINSSLQNATINLNQLYKGQVQNISIECDQCKDIIKLNLPIQRISENIVSNILDIESFNSQYNIALSRDKLLAISNKDNMNTIIEFQSPNSCELIAIQEGNKYIVTLCKYNNVYHVYLTVCDKDLKCKNIDTPKDILELNGVQKMILIPNNLLLMQDYGKIYVYNLNINTELTIWSIGLTQIIDNDKGLTDFVIQKLAQSNEGDNINYFLTFIDQADHLNIYYTEYKQNKLNIIQSNNIFIYDLIKKNNQYAFKTTDYIQLFATEQIVENQLNYIIISNDVASFKLQFDLDNTKQVVNSKIINVINPYKNWIALNKGYMIDNLLFIAYTNKQDTVLAMYELNDKVFSINMAYGLQDNAFQVKDGMFIVYVCNDDKNKRLYTNLVGKVLNSYQLSLEISLTFVTPSKLKDKQQVKILASNAYIKEEEQFNINRVDNPQPPPPPNPNDDDDESSSNWWWILLIVLFVVGLIIGGAIYYMKRKQVGLFKVQENQYSLHNY</sequence>
<dbReference type="EMBL" id="CAJJDN010000056">
    <property type="protein sequence ID" value="CAD8090493.1"/>
    <property type="molecule type" value="Genomic_DNA"/>
</dbReference>
<accession>A0A8S1NLX3</accession>
<organism evidence="3 4">
    <name type="scientific">Paramecium sonneborni</name>
    <dbReference type="NCBI Taxonomy" id="65129"/>
    <lineage>
        <taxon>Eukaryota</taxon>
        <taxon>Sar</taxon>
        <taxon>Alveolata</taxon>
        <taxon>Ciliophora</taxon>
        <taxon>Intramacronucleata</taxon>
        <taxon>Oligohymenophorea</taxon>
        <taxon>Peniculida</taxon>
        <taxon>Parameciidae</taxon>
        <taxon>Paramecium</taxon>
    </lineage>
</organism>
<comment type="caution">
    <text evidence="3">The sequence shown here is derived from an EMBL/GenBank/DDBJ whole genome shotgun (WGS) entry which is preliminary data.</text>
</comment>
<keyword evidence="2" id="KW-1133">Transmembrane helix</keyword>
<keyword evidence="2" id="KW-0812">Transmembrane</keyword>
<proteinExistence type="predicted"/>
<evidence type="ECO:0000313" key="4">
    <source>
        <dbReference type="Proteomes" id="UP000692954"/>
    </source>
</evidence>
<evidence type="ECO:0000256" key="1">
    <source>
        <dbReference type="SAM" id="MobiDB-lite"/>
    </source>
</evidence>
<feature type="transmembrane region" description="Helical" evidence="2">
    <location>
        <begin position="1333"/>
        <end position="1354"/>
    </location>
</feature>
<reference evidence="3" key="1">
    <citation type="submission" date="2021-01" db="EMBL/GenBank/DDBJ databases">
        <authorList>
            <consortium name="Genoscope - CEA"/>
            <person name="William W."/>
        </authorList>
    </citation>
    <scope>NUCLEOTIDE SEQUENCE</scope>
</reference>
<dbReference type="OrthoDB" id="293298at2759"/>
<keyword evidence="4" id="KW-1185">Reference proteome</keyword>
<protein>
    <recommendedName>
        <fullName evidence="5">Transmembrane protein</fullName>
    </recommendedName>
</protein>
<evidence type="ECO:0000313" key="3">
    <source>
        <dbReference type="EMBL" id="CAD8090493.1"/>
    </source>
</evidence>
<dbReference type="Proteomes" id="UP000692954">
    <property type="component" value="Unassembled WGS sequence"/>
</dbReference>
<gene>
    <name evidence="3" type="ORF">PSON_ATCC_30995.1.T0560042</name>
</gene>
<evidence type="ECO:0000256" key="2">
    <source>
        <dbReference type="SAM" id="Phobius"/>
    </source>
</evidence>
<evidence type="ECO:0008006" key="5">
    <source>
        <dbReference type="Google" id="ProtNLM"/>
    </source>
</evidence>